<proteinExistence type="predicted"/>
<evidence type="ECO:0000313" key="2">
    <source>
        <dbReference type="Proteomes" id="UP001165121"/>
    </source>
</evidence>
<gene>
    <name evidence="1" type="ORF">Pfra01_002948000</name>
</gene>
<accession>A0A9W7DA28</accession>
<comment type="caution">
    <text evidence="1">The sequence shown here is derived from an EMBL/GenBank/DDBJ whole genome shotgun (WGS) entry which is preliminary data.</text>
</comment>
<evidence type="ECO:0000313" key="1">
    <source>
        <dbReference type="EMBL" id="GMG15540.1"/>
    </source>
</evidence>
<dbReference type="EMBL" id="BSXT01018887">
    <property type="protein sequence ID" value="GMG15540.1"/>
    <property type="molecule type" value="Genomic_DNA"/>
</dbReference>
<dbReference type="OrthoDB" id="10584777at2759"/>
<reference evidence="1" key="1">
    <citation type="submission" date="2023-04" db="EMBL/GenBank/DDBJ databases">
        <title>Phytophthora fragariaefolia NBRC 109709.</title>
        <authorList>
            <person name="Ichikawa N."/>
            <person name="Sato H."/>
            <person name="Tonouchi N."/>
        </authorList>
    </citation>
    <scope>NUCLEOTIDE SEQUENCE</scope>
    <source>
        <strain evidence="1">NBRC 109709</strain>
    </source>
</reference>
<sequence>MTPAEADALMSEVNTLRSVAGRLSSEKSDLQDQLRTVTTKFAELQRKHNGTLQRVGDVEAQLSSTNIFTPDKLTDFIACGTTMGGHWKRLHQLLRLYRDGSPVPPAFRTSIQVSARDE</sequence>
<name>A0A9W7DA28_9STRA</name>
<dbReference type="AlphaFoldDB" id="A0A9W7DA28"/>
<protein>
    <submittedName>
        <fullName evidence="1">Unnamed protein product</fullName>
    </submittedName>
</protein>
<organism evidence="1 2">
    <name type="scientific">Phytophthora fragariaefolia</name>
    <dbReference type="NCBI Taxonomy" id="1490495"/>
    <lineage>
        <taxon>Eukaryota</taxon>
        <taxon>Sar</taxon>
        <taxon>Stramenopiles</taxon>
        <taxon>Oomycota</taxon>
        <taxon>Peronosporomycetes</taxon>
        <taxon>Peronosporales</taxon>
        <taxon>Peronosporaceae</taxon>
        <taxon>Phytophthora</taxon>
    </lineage>
</organism>
<dbReference type="Proteomes" id="UP001165121">
    <property type="component" value="Unassembled WGS sequence"/>
</dbReference>
<keyword evidence="2" id="KW-1185">Reference proteome</keyword>